<gene>
    <name evidence="1" type="ORF">HAX54_042916</name>
</gene>
<comment type="caution">
    <text evidence="1">The sequence shown here is derived from an EMBL/GenBank/DDBJ whole genome shotgun (WGS) entry which is preliminary data.</text>
</comment>
<dbReference type="Proteomes" id="UP000823775">
    <property type="component" value="Unassembled WGS sequence"/>
</dbReference>
<evidence type="ECO:0000313" key="1">
    <source>
        <dbReference type="EMBL" id="MCE2055583.1"/>
    </source>
</evidence>
<organism evidence="1 2">
    <name type="scientific">Datura stramonium</name>
    <name type="common">Jimsonweed</name>
    <name type="synonym">Common thornapple</name>
    <dbReference type="NCBI Taxonomy" id="4076"/>
    <lineage>
        <taxon>Eukaryota</taxon>
        <taxon>Viridiplantae</taxon>
        <taxon>Streptophyta</taxon>
        <taxon>Embryophyta</taxon>
        <taxon>Tracheophyta</taxon>
        <taxon>Spermatophyta</taxon>
        <taxon>Magnoliopsida</taxon>
        <taxon>eudicotyledons</taxon>
        <taxon>Gunneridae</taxon>
        <taxon>Pentapetalae</taxon>
        <taxon>asterids</taxon>
        <taxon>lamiids</taxon>
        <taxon>Solanales</taxon>
        <taxon>Solanaceae</taxon>
        <taxon>Solanoideae</taxon>
        <taxon>Datureae</taxon>
        <taxon>Datura</taxon>
    </lineage>
</organism>
<feature type="non-terminal residue" evidence="1">
    <location>
        <position position="64"/>
    </location>
</feature>
<keyword evidence="2" id="KW-1185">Reference proteome</keyword>
<name>A0ABS8W1Z3_DATST</name>
<reference evidence="1 2" key="1">
    <citation type="journal article" date="2021" name="BMC Genomics">
        <title>Datura genome reveals duplications of psychoactive alkaloid biosynthetic genes and high mutation rate following tissue culture.</title>
        <authorList>
            <person name="Rajewski A."/>
            <person name="Carter-House D."/>
            <person name="Stajich J."/>
            <person name="Litt A."/>
        </authorList>
    </citation>
    <scope>NUCLEOTIDE SEQUENCE [LARGE SCALE GENOMIC DNA]</scope>
    <source>
        <strain evidence="1">AR-01</strain>
    </source>
</reference>
<evidence type="ECO:0000313" key="2">
    <source>
        <dbReference type="Proteomes" id="UP000823775"/>
    </source>
</evidence>
<protein>
    <submittedName>
        <fullName evidence="1">Uncharacterized protein</fullName>
    </submittedName>
</protein>
<sequence>MDRREAPVVLGDGRCEVPDSPCYEACDAGLLLCTGRHDVGQFLRVDRGDVGQARRCGMGDTARV</sequence>
<proteinExistence type="predicted"/>
<accession>A0ABS8W1Z3</accession>
<dbReference type="EMBL" id="JACEIK010006366">
    <property type="protein sequence ID" value="MCE2055583.1"/>
    <property type="molecule type" value="Genomic_DNA"/>
</dbReference>